<sequence>MRALLFFFLLLAISQAFQPVLPEISSSRTTAPLRMTADDSFSNVNRRNFLLQTIAASALLTPQSAHAIGPVRVSLTPTSYIARTCPPNKPIPGQKAMQGMRGLCVTVQATLNDPVPKELEKVGVYGFITDGDTGDSVLANNPDLSTDAGQFAIVEKVKTTDKTIEFEFIAAVPREKDLTQYDNGIGPLHFESLRLVSFPGGQQYGEINPCEMNEFSIECEEWEEQNGPYTKGKFMMESNSRTKGR</sequence>
<dbReference type="OrthoDB" id="196909at2759"/>
<comment type="caution">
    <text evidence="2">The sequence shown here is derived from an EMBL/GenBank/DDBJ whole genome shotgun (WGS) entry which is preliminary data.</text>
</comment>
<evidence type="ECO:0000256" key="1">
    <source>
        <dbReference type="SAM" id="SignalP"/>
    </source>
</evidence>
<feature type="signal peptide" evidence="1">
    <location>
        <begin position="1"/>
        <end position="16"/>
    </location>
</feature>
<dbReference type="InParanoid" id="A0A1Z5J9N6"/>
<evidence type="ECO:0000313" key="2">
    <source>
        <dbReference type="EMBL" id="GAX10713.1"/>
    </source>
</evidence>
<organism evidence="2 3">
    <name type="scientific">Fistulifera solaris</name>
    <name type="common">Oleaginous diatom</name>
    <dbReference type="NCBI Taxonomy" id="1519565"/>
    <lineage>
        <taxon>Eukaryota</taxon>
        <taxon>Sar</taxon>
        <taxon>Stramenopiles</taxon>
        <taxon>Ochrophyta</taxon>
        <taxon>Bacillariophyta</taxon>
        <taxon>Bacillariophyceae</taxon>
        <taxon>Bacillariophycidae</taxon>
        <taxon>Naviculales</taxon>
        <taxon>Naviculaceae</taxon>
        <taxon>Fistulifera</taxon>
    </lineage>
</organism>
<dbReference type="EMBL" id="BDSP01000022">
    <property type="protein sequence ID" value="GAX10713.1"/>
    <property type="molecule type" value="Genomic_DNA"/>
</dbReference>
<keyword evidence="1" id="KW-0732">Signal</keyword>
<keyword evidence="3" id="KW-1185">Reference proteome</keyword>
<gene>
    <name evidence="2" type="ORF">FisN_14Lh229</name>
</gene>
<dbReference type="Proteomes" id="UP000198406">
    <property type="component" value="Unassembled WGS sequence"/>
</dbReference>
<dbReference type="AlphaFoldDB" id="A0A1Z5J9N6"/>
<protein>
    <submittedName>
        <fullName evidence="2">Uncharacterized protein</fullName>
    </submittedName>
</protein>
<reference evidence="2 3" key="1">
    <citation type="journal article" date="2015" name="Plant Cell">
        <title>Oil accumulation by the oleaginous diatom Fistulifera solaris as revealed by the genome and transcriptome.</title>
        <authorList>
            <person name="Tanaka T."/>
            <person name="Maeda Y."/>
            <person name="Veluchamy A."/>
            <person name="Tanaka M."/>
            <person name="Abida H."/>
            <person name="Marechal E."/>
            <person name="Bowler C."/>
            <person name="Muto M."/>
            <person name="Sunaga Y."/>
            <person name="Tanaka M."/>
            <person name="Yoshino T."/>
            <person name="Taniguchi T."/>
            <person name="Fukuda Y."/>
            <person name="Nemoto M."/>
            <person name="Matsumoto M."/>
            <person name="Wong P.S."/>
            <person name="Aburatani S."/>
            <person name="Fujibuchi W."/>
        </authorList>
    </citation>
    <scope>NUCLEOTIDE SEQUENCE [LARGE SCALE GENOMIC DNA]</scope>
    <source>
        <strain evidence="2 3">JPCC DA0580</strain>
    </source>
</reference>
<proteinExistence type="predicted"/>
<evidence type="ECO:0000313" key="3">
    <source>
        <dbReference type="Proteomes" id="UP000198406"/>
    </source>
</evidence>
<name>A0A1Z5J9N6_FISSO</name>
<accession>A0A1Z5J9N6</accession>
<feature type="chain" id="PRO_5012080153" evidence="1">
    <location>
        <begin position="17"/>
        <end position="245"/>
    </location>
</feature>